<dbReference type="SUPFAM" id="SSF81321">
    <property type="entry name" value="Family A G protein-coupled receptor-like"/>
    <property type="match status" value="1"/>
</dbReference>
<accession>A0ABY6K2Y5</accession>
<dbReference type="Pfam" id="PF01359">
    <property type="entry name" value="Transposase_1"/>
    <property type="match status" value="1"/>
</dbReference>
<dbReference type="InterPro" id="IPR000276">
    <property type="entry name" value="GPCR_Rhodpsn"/>
</dbReference>
<feature type="transmembrane region" description="Helical" evidence="6">
    <location>
        <begin position="66"/>
        <end position="91"/>
    </location>
</feature>
<comment type="subcellular location">
    <subcellularLocation>
        <location evidence="1">Membrane</location>
    </subcellularLocation>
</comment>
<dbReference type="Pfam" id="PF00001">
    <property type="entry name" value="7tm_1"/>
    <property type="match status" value="1"/>
</dbReference>
<evidence type="ECO:0000256" key="5">
    <source>
        <dbReference type="ARBA" id="ARBA00023136"/>
    </source>
</evidence>
<dbReference type="PANTHER" id="PTHR46060">
    <property type="entry name" value="MARINER MOS1 TRANSPOSASE-LIKE PROTEIN"/>
    <property type="match status" value="1"/>
</dbReference>
<keyword evidence="5 6" id="KW-0472">Membrane</keyword>
<protein>
    <recommendedName>
        <fullName evidence="7">G-protein coupled receptors family 1 profile domain-containing protein</fullName>
    </recommendedName>
</protein>
<gene>
    <name evidence="8" type="ORF">LAZ67_2003508</name>
</gene>
<evidence type="ECO:0000256" key="6">
    <source>
        <dbReference type="SAM" id="Phobius"/>
    </source>
</evidence>
<feature type="transmembrane region" description="Helical" evidence="6">
    <location>
        <begin position="103"/>
        <end position="119"/>
    </location>
</feature>
<dbReference type="EMBL" id="CP092864">
    <property type="protein sequence ID" value="UYV63236.1"/>
    <property type="molecule type" value="Genomic_DNA"/>
</dbReference>
<evidence type="ECO:0000259" key="7">
    <source>
        <dbReference type="PROSITE" id="PS50262"/>
    </source>
</evidence>
<reference evidence="8 9" key="1">
    <citation type="submission" date="2022-01" db="EMBL/GenBank/DDBJ databases">
        <title>A chromosomal length assembly of Cordylochernes scorpioides.</title>
        <authorList>
            <person name="Zeh D."/>
            <person name="Zeh J."/>
        </authorList>
    </citation>
    <scope>NUCLEOTIDE SEQUENCE [LARGE SCALE GENOMIC DNA]</scope>
    <source>
        <strain evidence="8">IN4F17</strain>
        <tissue evidence="8">Whole Body</tissue>
    </source>
</reference>
<evidence type="ECO:0000256" key="1">
    <source>
        <dbReference type="ARBA" id="ARBA00004370"/>
    </source>
</evidence>
<dbReference type="InterPro" id="IPR041426">
    <property type="entry name" value="Mos1_HTH"/>
</dbReference>
<evidence type="ECO:0000313" key="8">
    <source>
        <dbReference type="EMBL" id="UYV63236.1"/>
    </source>
</evidence>
<dbReference type="Proteomes" id="UP001235939">
    <property type="component" value="Chromosome 02"/>
</dbReference>
<evidence type="ECO:0000313" key="9">
    <source>
        <dbReference type="Proteomes" id="UP001235939"/>
    </source>
</evidence>
<dbReference type="InterPro" id="IPR036397">
    <property type="entry name" value="RNaseH_sf"/>
</dbReference>
<dbReference type="PROSITE" id="PS50262">
    <property type="entry name" value="G_PROTEIN_RECEP_F1_2"/>
    <property type="match status" value="1"/>
</dbReference>
<evidence type="ECO:0000256" key="3">
    <source>
        <dbReference type="ARBA" id="ARBA00022692"/>
    </source>
</evidence>
<keyword evidence="9" id="KW-1185">Reference proteome</keyword>
<feature type="domain" description="G-protein coupled receptors family 1 profile" evidence="7">
    <location>
        <begin position="1"/>
        <end position="128"/>
    </location>
</feature>
<dbReference type="Gene3D" id="1.10.10.1450">
    <property type="match status" value="1"/>
</dbReference>
<dbReference type="Pfam" id="PF17906">
    <property type="entry name" value="HTH_48"/>
    <property type="match status" value="1"/>
</dbReference>
<dbReference type="Gene3D" id="1.20.1070.10">
    <property type="entry name" value="Rhodopsin 7-helix transmembrane proteins"/>
    <property type="match status" value="1"/>
</dbReference>
<dbReference type="InterPro" id="IPR052709">
    <property type="entry name" value="Transposase-MT_Hybrid"/>
</dbReference>
<dbReference type="InterPro" id="IPR001888">
    <property type="entry name" value="Transposase_1"/>
</dbReference>
<keyword evidence="4 6" id="KW-1133">Transmembrane helix</keyword>
<name>A0ABY6K2Y5_9ARAC</name>
<evidence type="ECO:0000256" key="4">
    <source>
        <dbReference type="ARBA" id="ARBA00022989"/>
    </source>
</evidence>
<dbReference type="PANTHER" id="PTHR46060:SF1">
    <property type="entry name" value="MARINER MOS1 TRANSPOSASE-LIKE PROTEIN"/>
    <property type="match status" value="1"/>
</dbReference>
<organism evidence="8 9">
    <name type="scientific">Cordylochernes scorpioides</name>
    <dbReference type="NCBI Taxonomy" id="51811"/>
    <lineage>
        <taxon>Eukaryota</taxon>
        <taxon>Metazoa</taxon>
        <taxon>Ecdysozoa</taxon>
        <taxon>Arthropoda</taxon>
        <taxon>Chelicerata</taxon>
        <taxon>Arachnida</taxon>
        <taxon>Pseudoscorpiones</taxon>
        <taxon>Cheliferoidea</taxon>
        <taxon>Chernetidae</taxon>
        <taxon>Cordylochernes</taxon>
    </lineage>
</organism>
<dbReference type="InterPro" id="IPR017452">
    <property type="entry name" value="GPCR_Rhodpsn_7TM"/>
</dbReference>
<keyword evidence="3 6" id="KW-0812">Transmembrane</keyword>
<sequence length="502" mass="58286">MTHPGKGGLVQIVSVQTSGGMIRRPFVKLALPPVAPLDIDGVHQLGENVYPSVTVVSRSLSSVVKMLAMVVLLFLLCWLPFQSFILVIFTWPDVVKPETEAQIHTYIIAFFSCHWLAMANSFVNPIVYCFMSDNFRVFWIVFDFYLLKKMDQRTCIKFCVKNEIKCADAFRMLTVAYGEATLDRSNVHRWYKMFSEGREEVNDEERAGRPSTSTTDEKINEMEKIILANRRITVREVAEDLNISIGSCHSIFINDLGMRRVAAKFVPKLLNCDQKQYRMNIANEMLDSVRDDPNLLQRVITGDEACVYGYDVETKVQSSQWKLPHEPRPKKARQVRSNVKVLLTVLFDCRGVVHYVFLPQGRTVNKEYYLQVMRNMREAIRQKRPDLWKNKNWLLHHDNAPAHTSLLVRDFLAKNNTLMMPQPPYSPDLAPCDFFLFPKLKIPMKGRRYATLDEINTASKEELKNILKNDFLKCFEDWKNRWHKYIISHGDYFEGDKIGIHE</sequence>
<dbReference type="Gene3D" id="3.30.420.10">
    <property type="entry name" value="Ribonuclease H-like superfamily/Ribonuclease H"/>
    <property type="match status" value="1"/>
</dbReference>
<dbReference type="PRINTS" id="PR00237">
    <property type="entry name" value="GPCRRHODOPSN"/>
</dbReference>
<comment type="similarity">
    <text evidence="2">Belongs to the G-protein coupled receptor 1 family.</text>
</comment>
<proteinExistence type="inferred from homology"/>
<evidence type="ECO:0000256" key="2">
    <source>
        <dbReference type="ARBA" id="ARBA00010663"/>
    </source>
</evidence>